<dbReference type="AlphaFoldDB" id="A0AAV9W2Z5"/>
<organism evidence="2 3">
    <name type="scientific">Arthrobotrys musiformis</name>
    <dbReference type="NCBI Taxonomy" id="47236"/>
    <lineage>
        <taxon>Eukaryota</taxon>
        <taxon>Fungi</taxon>
        <taxon>Dikarya</taxon>
        <taxon>Ascomycota</taxon>
        <taxon>Pezizomycotina</taxon>
        <taxon>Orbiliomycetes</taxon>
        <taxon>Orbiliales</taxon>
        <taxon>Orbiliaceae</taxon>
        <taxon>Arthrobotrys</taxon>
    </lineage>
</organism>
<accession>A0AAV9W2Z5</accession>
<dbReference type="Proteomes" id="UP001370758">
    <property type="component" value="Unassembled WGS sequence"/>
</dbReference>
<proteinExistence type="predicted"/>
<protein>
    <recommendedName>
        <fullName evidence="4">VWFA domain-containing protein</fullName>
    </recommendedName>
</protein>
<dbReference type="PANTHER" id="PTHR34706">
    <property type="entry name" value="SLR1338 PROTEIN"/>
    <property type="match status" value="1"/>
</dbReference>
<feature type="compositionally biased region" description="Polar residues" evidence="1">
    <location>
        <begin position="98"/>
        <end position="115"/>
    </location>
</feature>
<evidence type="ECO:0000313" key="2">
    <source>
        <dbReference type="EMBL" id="KAK6499869.1"/>
    </source>
</evidence>
<sequence>MSHFPHLGRSYLPFELDFTFKLKRARRRSHEYAPPQYPFGKDPLAETNPWRPTTPIMSPVSPAHPTPQFSFNVPSNAQSFAPPTELPDNAVIPPRPQYENSVPSNANAYPPASNSRPFSWGGQPDLPHIFTGLASPVGSPEPGHNRNFQSPISPPASPIGSNELVLLKLFRTVFIVGDSTSMISSSHLKSAYNLLEKIAPLAAKYAEKSVDIQFLSDDKETHTQVIRPGDQFPSGDLFWHGVTARGGATMTAGLKRIIKPYLSGLRKRKVLQKEGLNIIVITDGKRSDRKEVKDYIISVARELTKKGAPQHLVGIQFVQVGDDESAKTFFKAVDDDLEKTHQIRDIVDTVVHTSPDAPLTKDCVEKILLGGISETQDKMKML</sequence>
<evidence type="ECO:0000256" key="1">
    <source>
        <dbReference type="SAM" id="MobiDB-lite"/>
    </source>
</evidence>
<reference evidence="2 3" key="1">
    <citation type="submission" date="2023-08" db="EMBL/GenBank/DDBJ databases">
        <authorList>
            <person name="Palmer J.M."/>
        </authorList>
    </citation>
    <scope>NUCLEOTIDE SEQUENCE [LARGE SCALE GENOMIC DNA]</scope>
    <source>
        <strain evidence="2 3">TWF481</strain>
    </source>
</reference>
<feature type="region of interest" description="Disordered" evidence="1">
    <location>
        <begin position="74"/>
        <end position="115"/>
    </location>
</feature>
<dbReference type="InterPro" id="IPR036465">
    <property type="entry name" value="vWFA_dom_sf"/>
</dbReference>
<comment type="caution">
    <text evidence="2">The sequence shown here is derived from an EMBL/GenBank/DDBJ whole genome shotgun (WGS) entry which is preliminary data.</text>
</comment>
<evidence type="ECO:0008006" key="4">
    <source>
        <dbReference type="Google" id="ProtNLM"/>
    </source>
</evidence>
<dbReference type="PANTHER" id="PTHR34706:SF1">
    <property type="entry name" value="VWFA DOMAIN-CONTAINING PROTEIN"/>
    <property type="match status" value="1"/>
</dbReference>
<dbReference type="EMBL" id="JAVHJL010000007">
    <property type="protein sequence ID" value="KAK6499869.1"/>
    <property type="molecule type" value="Genomic_DNA"/>
</dbReference>
<evidence type="ECO:0000313" key="3">
    <source>
        <dbReference type="Proteomes" id="UP001370758"/>
    </source>
</evidence>
<keyword evidence="3" id="KW-1185">Reference proteome</keyword>
<name>A0AAV9W2Z5_9PEZI</name>
<dbReference type="SUPFAM" id="SSF53300">
    <property type="entry name" value="vWA-like"/>
    <property type="match status" value="1"/>
</dbReference>
<gene>
    <name evidence="2" type="ORF">TWF481_010226</name>
</gene>